<evidence type="ECO:0000313" key="1">
    <source>
        <dbReference type="EMBL" id="OXT07204.1"/>
    </source>
</evidence>
<evidence type="ECO:0000313" key="2">
    <source>
        <dbReference type="Proteomes" id="UP000215301"/>
    </source>
</evidence>
<dbReference type="EMBL" id="NKHD01000023">
    <property type="protein sequence ID" value="OXT07204.1"/>
    <property type="molecule type" value="Genomic_DNA"/>
</dbReference>
<dbReference type="NCBIfam" id="TIGR02841">
    <property type="entry name" value="spore_YyaC"/>
    <property type="match status" value="1"/>
</dbReference>
<keyword evidence="1" id="KW-0645">Protease</keyword>
<dbReference type="Proteomes" id="UP000215301">
    <property type="component" value="Unassembled WGS sequence"/>
</dbReference>
<name>A0A231VGD1_THETR</name>
<dbReference type="InterPro" id="IPR009665">
    <property type="entry name" value="YyaC"/>
</dbReference>
<accession>A0A231VGD1</accession>
<dbReference type="GO" id="GO:0006508">
    <property type="term" value="P:proteolysis"/>
    <property type="evidence" value="ECO:0007669"/>
    <property type="project" value="UniProtKB-KW"/>
</dbReference>
<dbReference type="InterPro" id="IPR023430">
    <property type="entry name" value="Pept_HybD-like_dom_sf"/>
</dbReference>
<sequence>MDELRVKYDDRDAIKLISAYLAEHLNFDSVILCIGTDKCIGDSLGPIVGDMLSKMVNGINVYGTLKNPIHAINLEENIAYIKRKHPYSNIIAVDACLGDKDNIGKISIKKSPIYPGKGVGKVLPAVGDISIIGVIDAFDIIPIHNTRLGFVFEMAEVIAMSIHRAFYLKASIINNSDMSQS</sequence>
<dbReference type="Pfam" id="PF06866">
    <property type="entry name" value="DUF1256"/>
    <property type="match status" value="1"/>
</dbReference>
<gene>
    <name evidence="1" type="primary">yyaC</name>
    <name evidence="1" type="ORF">CE561_08355</name>
</gene>
<dbReference type="AlphaFoldDB" id="A0A231VGD1"/>
<organism evidence="1 2">
    <name type="scientific">Thermoanaerobacterium thermosaccharolyticum</name>
    <name type="common">Clostridium thermosaccharolyticum</name>
    <dbReference type="NCBI Taxonomy" id="1517"/>
    <lineage>
        <taxon>Bacteria</taxon>
        <taxon>Bacillati</taxon>
        <taxon>Bacillota</taxon>
        <taxon>Clostridia</taxon>
        <taxon>Thermoanaerobacterales</taxon>
        <taxon>Thermoanaerobacteraceae</taxon>
        <taxon>Thermoanaerobacterium</taxon>
    </lineage>
</organism>
<proteinExistence type="predicted"/>
<keyword evidence="1" id="KW-0378">Hydrolase</keyword>
<protein>
    <submittedName>
        <fullName evidence="1">Spore protease YyaC</fullName>
    </submittedName>
</protein>
<dbReference type="SUPFAM" id="SSF53163">
    <property type="entry name" value="HybD-like"/>
    <property type="match status" value="1"/>
</dbReference>
<comment type="caution">
    <text evidence="1">The sequence shown here is derived from an EMBL/GenBank/DDBJ whole genome shotgun (WGS) entry which is preliminary data.</text>
</comment>
<dbReference type="GO" id="GO:0008233">
    <property type="term" value="F:peptidase activity"/>
    <property type="evidence" value="ECO:0007669"/>
    <property type="project" value="UniProtKB-KW"/>
</dbReference>
<dbReference type="RefSeq" id="WP_094045436.1">
    <property type="nucleotide sequence ID" value="NZ_JBAIYZ010000026.1"/>
</dbReference>
<reference evidence="1 2" key="1">
    <citation type="submission" date="2017-06" db="EMBL/GenBank/DDBJ databases">
        <title>Isolation and characterization of a thermophilic and butanogenic Thermoanaerobacterium thermosaccharolyticum M5 capable of efficient degradation of hemicellulose.</title>
        <authorList>
            <person name="Xin F."/>
            <person name="Jiang Y."/>
        </authorList>
    </citation>
    <scope>NUCLEOTIDE SEQUENCE [LARGE SCALE GENOMIC DNA]</scope>
    <source>
        <strain evidence="1 2">M5</strain>
    </source>
</reference>